<proteinExistence type="predicted"/>
<dbReference type="EMBL" id="BHYM01000065">
    <property type="protein sequence ID" value="GCE43001.1"/>
    <property type="molecule type" value="Genomic_DNA"/>
</dbReference>
<name>A0A402CHA6_RHOWR</name>
<organism evidence="2 3">
    <name type="scientific">Rhodococcus wratislaviensis</name>
    <name type="common">Tsukamurella wratislaviensis</name>
    <dbReference type="NCBI Taxonomy" id="44752"/>
    <lineage>
        <taxon>Bacteria</taxon>
        <taxon>Bacillati</taxon>
        <taxon>Actinomycetota</taxon>
        <taxon>Actinomycetes</taxon>
        <taxon>Mycobacteriales</taxon>
        <taxon>Nocardiaceae</taxon>
        <taxon>Rhodococcus</taxon>
    </lineage>
</organism>
<dbReference type="AlphaFoldDB" id="A0A402CHA6"/>
<reference evidence="2 3" key="1">
    <citation type="submission" date="2018-11" db="EMBL/GenBank/DDBJ databases">
        <title>Microbial catabolism of amino acid.</title>
        <authorList>
            <person name="Hibi M."/>
            <person name="Ogawa J."/>
        </authorList>
    </citation>
    <scope>NUCLEOTIDE SEQUENCE [LARGE SCALE GENOMIC DNA]</scope>
    <source>
        <strain evidence="2 3">C31-06</strain>
    </source>
</reference>
<comment type="caution">
    <text evidence="2">The sequence shown here is derived from an EMBL/GenBank/DDBJ whole genome shotgun (WGS) entry which is preliminary data.</text>
</comment>
<sequence length="39" mass="4554">MWTSRERQAPRRGGLNNHPYAAYRTARGQERPRAVCALR</sequence>
<accession>A0A402CHA6</accession>
<keyword evidence="3" id="KW-1185">Reference proteome</keyword>
<evidence type="ECO:0000313" key="3">
    <source>
        <dbReference type="Proteomes" id="UP000287519"/>
    </source>
</evidence>
<protein>
    <submittedName>
        <fullName evidence="2">Uncharacterized protein</fullName>
    </submittedName>
</protein>
<evidence type="ECO:0000313" key="2">
    <source>
        <dbReference type="EMBL" id="GCE43001.1"/>
    </source>
</evidence>
<evidence type="ECO:0000256" key="1">
    <source>
        <dbReference type="SAM" id="MobiDB-lite"/>
    </source>
</evidence>
<dbReference type="Proteomes" id="UP000287519">
    <property type="component" value="Unassembled WGS sequence"/>
</dbReference>
<feature type="region of interest" description="Disordered" evidence="1">
    <location>
        <begin position="1"/>
        <end position="20"/>
    </location>
</feature>
<gene>
    <name evidence="2" type="ORF">Rhow_007130</name>
</gene>